<keyword evidence="1" id="KW-1133">Transmembrane helix</keyword>
<evidence type="ECO:0000313" key="2">
    <source>
        <dbReference type="EMBL" id="QEK12128.1"/>
    </source>
</evidence>
<dbReference type="KEGG" id="crs:FQB35_06925"/>
<keyword evidence="3" id="KW-1185">Reference proteome</keyword>
<evidence type="ECO:0000313" key="3">
    <source>
        <dbReference type="Proteomes" id="UP000324646"/>
    </source>
</evidence>
<dbReference type="EMBL" id="CP042243">
    <property type="protein sequence ID" value="QEK12128.1"/>
    <property type="molecule type" value="Genomic_DNA"/>
</dbReference>
<keyword evidence="1" id="KW-0472">Membrane</keyword>
<dbReference type="InterPro" id="IPR012902">
    <property type="entry name" value="N_methyl_site"/>
</dbReference>
<accession>A0A5C0SFS2</accession>
<dbReference type="AlphaFoldDB" id="A0A5C0SFS2"/>
<dbReference type="Pfam" id="PF07963">
    <property type="entry name" value="N_methyl"/>
    <property type="match status" value="1"/>
</dbReference>
<proteinExistence type="predicted"/>
<organism evidence="2 3">
    <name type="scientific">Crassaminicella thermophila</name>
    <dbReference type="NCBI Taxonomy" id="2599308"/>
    <lineage>
        <taxon>Bacteria</taxon>
        <taxon>Bacillati</taxon>
        <taxon>Bacillota</taxon>
        <taxon>Clostridia</taxon>
        <taxon>Eubacteriales</taxon>
        <taxon>Clostridiaceae</taxon>
        <taxon>Crassaminicella</taxon>
    </lineage>
</organism>
<keyword evidence="1" id="KW-0812">Transmembrane</keyword>
<reference evidence="2 3" key="1">
    <citation type="submission" date="2019-07" db="EMBL/GenBank/DDBJ databases">
        <title>Complete genome of Crassaminicella thermophila SY095.</title>
        <authorList>
            <person name="Li X."/>
        </authorList>
    </citation>
    <scope>NUCLEOTIDE SEQUENCE [LARGE SCALE GENOMIC DNA]</scope>
    <source>
        <strain evidence="2 3">SY095</strain>
    </source>
</reference>
<dbReference type="Proteomes" id="UP000324646">
    <property type="component" value="Chromosome"/>
</dbReference>
<name>A0A5C0SFS2_CRATE</name>
<dbReference type="PROSITE" id="PS00409">
    <property type="entry name" value="PROKAR_NTER_METHYL"/>
    <property type="match status" value="1"/>
</dbReference>
<dbReference type="NCBIfam" id="TIGR02532">
    <property type="entry name" value="IV_pilin_GFxxxE"/>
    <property type="match status" value="1"/>
</dbReference>
<sequence length="117" mass="12983">MKFIRNKKGVTLVEIIVSIAILGIILTSITTLFSSTFTGVFSAGKKSKAIHKAQMEMEQYIATSIQTSNIKVKNISTSNYKIVFSGNPPIKISMRGKEIQYHNENNDVSLTLFVPDN</sequence>
<evidence type="ECO:0000256" key="1">
    <source>
        <dbReference type="SAM" id="Phobius"/>
    </source>
</evidence>
<gene>
    <name evidence="2" type="ORF">FQB35_06925</name>
</gene>
<dbReference type="RefSeq" id="WP_148809283.1">
    <property type="nucleotide sequence ID" value="NZ_CP042243.1"/>
</dbReference>
<feature type="transmembrane region" description="Helical" evidence="1">
    <location>
        <begin position="12"/>
        <end position="33"/>
    </location>
</feature>
<protein>
    <submittedName>
        <fullName evidence="2">Type II secretion system protein</fullName>
    </submittedName>
</protein>